<dbReference type="EMBL" id="KL584832">
    <property type="protein sequence ID" value="KEQ63162.1"/>
    <property type="molecule type" value="Genomic_DNA"/>
</dbReference>
<dbReference type="AlphaFoldDB" id="A0A074VZQ8"/>
<proteinExistence type="inferred from homology"/>
<dbReference type="InterPro" id="IPR019819">
    <property type="entry name" value="Carboxylesterase_B_CS"/>
</dbReference>
<dbReference type="InterPro" id="IPR002018">
    <property type="entry name" value="CarbesteraseB"/>
</dbReference>
<dbReference type="Pfam" id="PF00135">
    <property type="entry name" value="COesterase"/>
    <property type="match status" value="1"/>
</dbReference>
<sequence>MLSLSLIFSLAILVPSFVSASPPIVTIKNGTVQGRHSSEWNQDFFLGIPYAQPPLGDLRFRWPQPINTSFQGVFDASRYGYSCYQYGSNFNLSEDCLTINVVRPSGYEDKRLPVLVWIYGGGLTLGSTADPQYNLSGIVETSTLTDNPFIAVSMNYRLGVWGFLNTPVVHTEGSSNAGLLDQRLALRWVQENIASFGGDPTRVTVWAESAGAQSIGLHLVSYGGRNDNLFHAAILESGGPEGASLNTMPFYSAATDNLTRTVGCPRTWTDPSQLACLRNLSSAALFASNYTVVWNPIIDGDFLTNYPSSLVAQGKFIRVPLITGANTDEGVSFSVQNLNTTTDLYDSLFYWRNYALSPPSIRRLLQLYPNKPALEPPYSNHANVTYPEFGQQWRRSAAIGGDLVMIAQRRKMAELYAKAGQKVFSYRFDTPLYNATVPGSVKHFDNVMFSFQNISGAMGPLPQYQFYRTLSTDIGKLYANFVGTHNPNGINAMNGTGLPYWPQYSIGAPTNLVLNATASHVEADRFRQEGISFINSIWRELLA</sequence>
<protein>
    <submittedName>
        <fullName evidence="5">Carboxylesterase</fullName>
    </submittedName>
</protein>
<feature type="signal peptide" evidence="3">
    <location>
        <begin position="1"/>
        <end position="20"/>
    </location>
</feature>
<reference evidence="5 6" key="1">
    <citation type="journal article" date="2014" name="BMC Genomics">
        <title>Genome sequencing of four Aureobasidium pullulans varieties: biotechnological potential, stress tolerance, and description of new species.</title>
        <authorList>
            <person name="Gostin Ar C."/>
            <person name="Ohm R.A."/>
            <person name="Kogej T."/>
            <person name="Sonjak S."/>
            <person name="Turk M."/>
            <person name="Zajc J."/>
            <person name="Zalar P."/>
            <person name="Grube M."/>
            <person name="Sun H."/>
            <person name="Han J."/>
            <person name="Sharma A."/>
            <person name="Chiniquy J."/>
            <person name="Ngan C.Y."/>
            <person name="Lipzen A."/>
            <person name="Barry K."/>
            <person name="Grigoriev I.V."/>
            <person name="Gunde-Cimerman N."/>
        </authorList>
    </citation>
    <scope>NUCLEOTIDE SEQUENCE [LARGE SCALE GENOMIC DNA]</scope>
    <source>
        <strain evidence="5 6">CBS 110374</strain>
    </source>
</reference>
<dbReference type="InterPro" id="IPR029058">
    <property type="entry name" value="AB_hydrolase_fold"/>
</dbReference>
<evidence type="ECO:0000256" key="2">
    <source>
        <dbReference type="ARBA" id="ARBA00022801"/>
    </source>
</evidence>
<dbReference type="RefSeq" id="XP_040880185.1">
    <property type="nucleotide sequence ID" value="XM_041026345.1"/>
</dbReference>
<accession>A0A074VZQ8</accession>
<gene>
    <name evidence="5" type="ORF">M437DRAFT_75050</name>
</gene>
<name>A0A074VZQ8_AURM1</name>
<evidence type="ECO:0000259" key="4">
    <source>
        <dbReference type="Pfam" id="PF00135"/>
    </source>
</evidence>
<evidence type="ECO:0000256" key="3">
    <source>
        <dbReference type="SAM" id="SignalP"/>
    </source>
</evidence>
<dbReference type="Proteomes" id="UP000030672">
    <property type="component" value="Unassembled WGS sequence"/>
</dbReference>
<evidence type="ECO:0000256" key="1">
    <source>
        <dbReference type="ARBA" id="ARBA00005964"/>
    </source>
</evidence>
<evidence type="ECO:0000313" key="6">
    <source>
        <dbReference type="Proteomes" id="UP000030672"/>
    </source>
</evidence>
<dbReference type="PANTHER" id="PTHR43918">
    <property type="entry name" value="ACETYLCHOLINESTERASE"/>
    <property type="match status" value="1"/>
</dbReference>
<feature type="domain" description="Carboxylesterase type B" evidence="4">
    <location>
        <begin position="22"/>
        <end position="518"/>
    </location>
</feature>
<dbReference type="STRING" id="1043003.A0A074VZQ8"/>
<comment type="similarity">
    <text evidence="1">Belongs to the type-B carboxylesterase/lipase family.</text>
</comment>
<dbReference type="GO" id="GO:0052689">
    <property type="term" value="F:carboxylic ester hydrolase activity"/>
    <property type="evidence" value="ECO:0007669"/>
    <property type="project" value="TreeGrafter"/>
</dbReference>
<feature type="chain" id="PRO_5001701040" evidence="3">
    <location>
        <begin position="21"/>
        <end position="543"/>
    </location>
</feature>
<dbReference type="HOGENOM" id="CLU_006586_10_6_1"/>
<keyword evidence="2" id="KW-0378">Hydrolase</keyword>
<dbReference type="PANTHER" id="PTHR43918:SF4">
    <property type="entry name" value="CARBOXYLIC ESTER HYDROLASE"/>
    <property type="match status" value="1"/>
</dbReference>
<dbReference type="Gene3D" id="3.40.50.1820">
    <property type="entry name" value="alpha/beta hydrolase"/>
    <property type="match status" value="1"/>
</dbReference>
<keyword evidence="3" id="KW-0732">Signal</keyword>
<dbReference type="ESTHER" id="9pezi-a0a074vzq8">
    <property type="family name" value="Fungal_carboxylesterase_lipase"/>
</dbReference>
<keyword evidence="6" id="KW-1185">Reference proteome</keyword>
<dbReference type="InterPro" id="IPR050654">
    <property type="entry name" value="AChE-related_enzymes"/>
</dbReference>
<dbReference type="SUPFAM" id="SSF53474">
    <property type="entry name" value="alpha/beta-Hydrolases"/>
    <property type="match status" value="1"/>
</dbReference>
<dbReference type="PROSITE" id="PS00941">
    <property type="entry name" value="CARBOXYLESTERASE_B_2"/>
    <property type="match status" value="1"/>
</dbReference>
<dbReference type="GeneID" id="63919718"/>
<evidence type="ECO:0000313" key="5">
    <source>
        <dbReference type="EMBL" id="KEQ63162.1"/>
    </source>
</evidence>
<organism evidence="5 6">
    <name type="scientific">Aureobasidium melanogenum (strain CBS 110374)</name>
    <name type="common">Aureobasidium pullulans var. melanogenum</name>
    <dbReference type="NCBI Taxonomy" id="1043003"/>
    <lineage>
        <taxon>Eukaryota</taxon>
        <taxon>Fungi</taxon>
        <taxon>Dikarya</taxon>
        <taxon>Ascomycota</taxon>
        <taxon>Pezizomycotina</taxon>
        <taxon>Dothideomycetes</taxon>
        <taxon>Dothideomycetidae</taxon>
        <taxon>Dothideales</taxon>
        <taxon>Saccotheciaceae</taxon>
        <taxon>Aureobasidium</taxon>
    </lineage>
</organism>